<gene>
    <name evidence="1" type="ORF">FEM48_Zijuj11G0008300</name>
</gene>
<comment type="caution">
    <text evidence="1">The sequence shown here is derived from an EMBL/GenBank/DDBJ whole genome shotgun (WGS) entry which is preliminary data.</text>
</comment>
<proteinExistence type="predicted"/>
<protein>
    <submittedName>
        <fullName evidence="1">Uncharacterized protein</fullName>
    </submittedName>
</protein>
<organism evidence="1 2">
    <name type="scientific">Ziziphus jujuba var. spinosa</name>
    <dbReference type="NCBI Taxonomy" id="714518"/>
    <lineage>
        <taxon>Eukaryota</taxon>
        <taxon>Viridiplantae</taxon>
        <taxon>Streptophyta</taxon>
        <taxon>Embryophyta</taxon>
        <taxon>Tracheophyta</taxon>
        <taxon>Spermatophyta</taxon>
        <taxon>Magnoliopsida</taxon>
        <taxon>eudicotyledons</taxon>
        <taxon>Gunneridae</taxon>
        <taxon>Pentapetalae</taxon>
        <taxon>rosids</taxon>
        <taxon>fabids</taxon>
        <taxon>Rosales</taxon>
        <taxon>Rhamnaceae</taxon>
        <taxon>Paliureae</taxon>
        <taxon>Ziziphus</taxon>
    </lineage>
</organism>
<evidence type="ECO:0000313" key="2">
    <source>
        <dbReference type="Proteomes" id="UP000813462"/>
    </source>
</evidence>
<evidence type="ECO:0000313" key="1">
    <source>
        <dbReference type="EMBL" id="KAH7513694.1"/>
    </source>
</evidence>
<accession>A0A978UFW3</accession>
<dbReference type="Proteomes" id="UP000813462">
    <property type="component" value="Unassembled WGS sequence"/>
</dbReference>
<sequence length="97" mass="10809">MGNSCLEGVLEDCSNSQNSYRFRGERRFGSKCMSEDAAETKTAKKSLFAASELVESLLNGLALKVLEVLLSRGNGVWRVNLMIDTEQLEEIFQSKET</sequence>
<reference evidence="1" key="1">
    <citation type="journal article" date="2021" name="Front. Plant Sci.">
        <title>Chromosome-Scale Genome Assembly for Chinese Sour Jujube and Insights Into Its Genome Evolution and Domestication Signature.</title>
        <authorList>
            <person name="Shen L.-Y."/>
            <person name="Luo H."/>
            <person name="Wang X.-L."/>
            <person name="Wang X.-M."/>
            <person name="Qiu X.-J."/>
            <person name="Liu H."/>
            <person name="Zhou S.-S."/>
            <person name="Jia K.-H."/>
            <person name="Nie S."/>
            <person name="Bao Y.-T."/>
            <person name="Zhang R.-G."/>
            <person name="Yun Q.-Z."/>
            <person name="Chai Y.-H."/>
            <person name="Lu J.-Y."/>
            <person name="Li Y."/>
            <person name="Zhao S.-W."/>
            <person name="Mao J.-F."/>
            <person name="Jia S.-G."/>
            <person name="Mao Y.-M."/>
        </authorList>
    </citation>
    <scope>NUCLEOTIDE SEQUENCE</scope>
    <source>
        <strain evidence="1">AT0</strain>
        <tissue evidence="1">Leaf</tissue>
    </source>
</reference>
<dbReference type="EMBL" id="JAEACU010000011">
    <property type="protein sequence ID" value="KAH7513694.1"/>
    <property type="molecule type" value="Genomic_DNA"/>
</dbReference>
<dbReference type="AlphaFoldDB" id="A0A978UFW3"/>
<name>A0A978UFW3_ZIZJJ</name>